<proteinExistence type="predicted"/>
<evidence type="ECO:0000313" key="2">
    <source>
        <dbReference type="Proteomes" id="UP000308836"/>
    </source>
</evidence>
<dbReference type="Proteomes" id="UP000308836">
    <property type="component" value="Unassembled WGS sequence"/>
</dbReference>
<organism evidence="1 2">
    <name type="scientific">Dubosiella muris</name>
    <dbReference type="NCBI Taxonomy" id="3038133"/>
    <lineage>
        <taxon>Bacteria</taxon>
        <taxon>Bacillati</taxon>
        <taxon>Bacillota</taxon>
        <taxon>Erysipelotrichia</taxon>
        <taxon>Erysipelotrichales</taxon>
        <taxon>Erysipelotrichaceae</taxon>
        <taxon>Dubosiella</taxon>
    </lineage>
</organism>
<reference evidence="1" key="1">
    <citation type="submission" date="2019-04" db="EMBL/GenBank/DDBJ databases">
        <title>Microbes associate with the intestines of laboratory mice.</title>
        <authorList>
            <person name="Navarre W."/>
            <person name="Wong E."/>
            <person name="Huang K."/>
            <person name="Tropini C."/>
            <person name="Ng K."/>
            <person name="Yu B."/>
        </authorList>
    </citation>
    <scope>NUCLEOTIDE SEQUENCE</scope>
    <source>
        <strain evidence="1">NM09_H32</strain>
    </source>
</reference>
<comment type="caution">
    <text evidence="1">The sequence shown here is derived from an EMBL/GenBank/DDBJ whole genome shotgun (WGS) entry which is preliminary data.</text>
</comment>
<evidence type="ECO:0000313" key="1">
    <source>
        <dbReference type="EMBL" id="TGY66871.1"/>
    </source>
</evidence>
<accession>A0AC61R9D7</accession>
<protein>
    <submittedName>
        <fullName evidence="1">Glycosyltransferase</fullName>
    </submittedName>
</protein>
<sequence>MLYGVSKAVEKRDFAFSRRFADARSMDWTCRVKKRKGQDFGSAASFVSTPSGKRIEYGSRFRVTNAGVAGPFIESAVEKRDTMISVAMTTYNGEMFVLEQIHSIFHQSRPVDELIVVDDHSQDQTIPMILHVKQEHPDWNIKVYVNTNNLGYKRNFEKAIALANGDYIFLSDQDDVWHEGKVEAMMKIMEGNADIQVLASSFDLIDQEGNPLRIEEDPNRSNHNFLLKKVEKDSLTPMTLEEFAYHNYFQGCALVMTKKIRKLFLDHFTDLIPHDWLINMLAAKENGMVYYDHPLFAYRIHAQNTIGMAGEVEKGARAKWNRMNDLKVRCQFAKERVESLTALEQIAPEFFQSHKEYVGMRDFCKDHCAYLEKKQFWKLLLQNGDPNYKKLKPWKARLYDLVFALGKGK</sequence>
<keyword evidence="2" id="KW-1185">Reference proteome</keyword>
<dbReference type="EMBL" id="SRYG01000003">
    <property type="protein sequence ID" value="TGY66871.1"/>
    <property type="molecule type" value="Genomic_DNA"/>
</dbReference>
<gene>
    <name evidence="1" type="ORF">E5336_01945</name>
</gene>
<name>A0AC61R9D7_9FIRM</name>